<comment type="caution">
    <text evidence="1">The sequence shown here is derived from an EMBL/GenBank/DDBJ whole genome shotgun (WGS) entry which is preliminary data.</text>
</comment>
<keyword evidence="2" id="KW-1185">Reference proteome</keyword>
<sequence>MGDRVKKGFSALMVFLEERTGLPENSWIPMALTAWDLLGALWPMNDVFRPKLIRIRALRYHARFEAEADEAVIAFSRSPVPSTWDSISSGAWRVLLERHLQMVTVCTANATASEKSIWIIPQELPEGDRTAAAVLEWWLEMKLPWKPRDPGQIELPEATHPGPIWPQ</sequence>
<organism evidence="1 2">
    <name type="scientific">Azospirillum cavernae</name>
    <dbReference type="NCBI Taxonomy" id="2320860"/>
    <lineage>
        <taxon>Bacteria</taxon>
        <taxon>Pseudomonadati</taxon>
        <taxon>Pseudomonadota</taxon>
        <taxon>Alphaproteobacteria</taxon>
        <taxon>Rhodospirillales</taxon>
        <taxon>Azospirillaceae</taxon>
        <taxon>Azospirillum</taxon>
    </lineage>
</organism>
<evidence type="ECO:0000313" key="1">
    <source>
        <dbReference type="EMBL" id="RJF84840.1"/>
    </source>
</evidence>
<accession>A0A418W480</accession>
<reference evidence="1 2" key="1">
    <citation type="submission" date="2018-09" db="EMBL/GenBank/DDBJ databases">
        <authorList>
            <person name="Zhu H."/>
        </authorList>
    </citation>
    <scope>NUCLEOTIDE SEQUENCE [LARGE SCALE GENOMIC DNA]</scope>
    <source>
        <strain evidence="1 2">K2W22B-5</strain>
    </source>
</reference>
<protein>
    <submittedName>
        <fullName evidence="1">Uncharacterized protein</fullName>
    </submittedName>
</protein>
<dbReference type="AlphaFoldDB" id="A0A418W480"/>
<dbReference type="Proteomes" id="UP000283458">
    <property type="component" value="Unassembled WGS sequence"/>
</dbReference>
<name>A0A418W480_9PROT</name>
<evidence type="ECO:0000313" key="2">
    <source>
        <dbReference type="Proteomes" id="UP000283458"/>
    </source>
</evidence>
<proteinExistence type="predicted"/>
<dbReference type="EMBL" id="QYUL01000001">
    <property type="protein sequence ID" value="RJF84840.1"/>
    <property type="molecule type" value="Genomic_DNA"/>
</dbReference>
<gene>
    <name evidence="1" type="ORF">D3877_10200</name>
</gene>